<evidence type="ECO:0000256" key="4">
    <source>
        <dbReference type="SAM" id="Phobius"/>
    </source>
</evidence>
<dbReference type="InterPro" id="IPR013783">
    <property type="entry name" value="Ig-like_fold"/>
</dbReference>
<dbReference type="PANTHER" id="PTHR36108:SF13">
    <property type="entry name" value="COLOSSIN-B-RELATED"/>
    <property type="match status" value="1"/>
</dbReference>
<feature type="domain" description="SpaA-like prealbumin fold" evidence="6">
    <location>
        <begin position="439"/>
        <end position="548"/>
    </location>
</feature>
<comment type="similarity">
    <text evidence="1">Belongs to the serine-aspartate repeat-containing protein (SDr) family.</text>
</comment>
<keyword evidence="3 5" id="KW-0732">Signal</keyword>
<dbReference type="Gene3D" id="2.60.40.10">
    <property type="entry name" value="Immunoglobulins"/>
    <property type="match status" value="5"/>
</dbReference>
<accession>A0A412PI19</accession>
<feature type="transmembrane region" description="Helical" evidence="4">
    <location>
        <begin position="757"/>
        <end position="776"/>
    </location>
</feature>
<dbReference type="AlphaFoldDB" id="A0A412PI19"/>
<reference evidence="7 8" key="1">
    <citation type="submission" date="2018-08" db="EMBL/GenBank/DDBJ databases">
        <title>A genome reference for cultivated species of the human gut microbiota.</title>
        <authorList>
            <person name="Zou Y."/>
            <person name="Xue W."/>
            <person name="Luo G."/>
        </authorList>
    </citation>
    <scope>NUCLEOTIDE SEQUENCE [LARGE SCALE GENOMIC DNA]</scope>
    <source>
        <strain evidence="7 8">AF18-46</strain>
    </source>
</reference>
<feature type="domain" description="SpaA-like prealbumin fold" evidence="6">
    <location>
        <begin position="292"/>
        <end position="397"/>
    </location>
</feature>
<dbReference type="Proteomes" id="UP000284731">
    <property type="component" value="Unassembled WGS sequence"/>
</dbReference>
<protein>
    <recommendedName>
        <fullName evidence="6">SpaA-like prealbumin fold domain-containing protein</fullName>
    </recommendedName>
</protein>
<dbReference type="EMBL" id="QRWX01000001">
    <property type="protein sequence ID" value="RGT57815.1"/>
    <property type="molecule type" value="Genomic_DNA"/>
</dbReference>
<feature type="domain" description="SpaA-like prealbumin fold" evidence="6">
    <location>
        <begin position="644"/>
        <end position="729"/>
    </location>
</feature>
<keyword evidence="4" id="KW-1133">Transmembrane helix</keyword>
<feature type="chain" id="PRO_5019034474" description="SpaA-like prealbumin fold domain-containing protein" evidence="5">
    <location>
        <begin position="40"/>
        <end position="783"/>
    </location>
</feature>
<dbReference type="PANTHER" id="PTHR36108">
    <property type="entry name" value="COLOSSIN-B-RELATED"/>
    <property type="match status" value="1"/>
</dbReference>
<evidence type="ECO:0000256" key="2">
    <source>
        <dbReference type="ARBA" id="ARBA00022525"/>
    </source>
</evidence>
<feature type="domain" description="SpaA-like prealbumin fold" evidence="6">
    <location>
        <begin position="551"/>
        <end position="626"/>
    </location>
</feature>
<name>A0A412PI19_9FIRM</name>
<proteinExistence type="inferred from homology"/>
<evidence type="ECO:0000313" key="7">
    <source>
        <dbReference type="EMBL" id="RGT57815.1"/>
    </source>
</evidence>
<evidence type="ECO:0000256" key="5">
    <source>
        <dbReference type="SAM" id="SignalP"/>
    </source>
</evidence>
<gene>
    <name evidence="7" type="ORF">DWX20_01830</name>
</gene>
<organism evidence="7 8">
    <name type="scientific">Solobacterium moorei</name>
    <dbReference type="NCBI Taxonomy" id="102148"/>
    <lineage>
        <taxon>Bacteria</taxon>
        <taxon>Bacillati</taxon>
        <taxon>Bacillota</taxon>
        <taxon>Erysipelotrichia</taxon>
        <taxon>Erysipelotrichales</taxon>
        <taxon>Erysipelotrichaceae</taxon>
        <taxon>Solobacterium</taxon>
    </lineage>
</organism>
<comment type="caution">
    <text evidence="7">The sequence shown here is derived from an EMBL/GenBank/DDBJ whole genome shotgun (WGS) entry which is preliminary data.</text>
</comment>
<dbReference type="Pfam" id="PF17802">
    <property type="entry name" value="SpaA"/>
    <property type="match status" value="4"/>
</dbReference>
<evidence type="ECO:0000259" key="6">
    <source>
        <dbReference type="Pfam" id="PF17802"/>
    </source>
</evidence>
<sequence>MNLQNKIKKKAVKLFSVLMAFLMALAVFPMHLVTTPVDASTDSVDTLEVGDTFSGTLGTSNTDASIGHHTFDIDYIDGLLGSVSNQIVNQLAVYCEEPGHIGLTYKTAYEPGDKTYYPYNATVTDVQPDGRVTLRIDVPRYLNPYTGEEATGFNYDTGTTVPYQRCGATWVIQTAPRNITVNVTLDKVNGNPTMTQGNAACYAQDLSGAIYGVYSDAGLTNEVGRITTDANGHGELNGIVVQRNAVLYTKELVAPRGFNLDSQVYRHAFTTNGETYNVQSTDQPLNDPLRITLNKVSADGNVVTNPASLEGAEFTIKYYAGQYTFDTLPATTTRTWVLKTTKNARNQYFTTLDENHFVSGDAFYLDGGAPTLPLGTITVEETKAPAGYTLENKTLTANGQPTANVKDGKVLFNIVDENSTAAVVGGNEYTVVEGVLRGGLEIQKKDADTNENVGTATFQIVNKNNYDVVARDENGDVVATAAAGQTLPYTITTDANGYWKSNDSFLPAGAYELVEVSAPAGYYLNTNPKPFEIKDNGATVSLEFADEKIVIDVAKTDGKGNNVAGAKLTLIEKDTGNEVATFITTKENTDISKFVEGGKTYILREDEAPFGFNKFEDIEFTVTGTRQHEQVVTAVDTRKVFYVSAIKVDAMDNSKKLKGAELTLFKADGTVALDKDGKECKGITDGEGVITWAVEYAADLGGYYVQETAAPEGYRINHDHFKVELSEDYDFAVNNAVKVVVNDMALPSVKTGDTFNAVGLSMMFVGGLAVAVFLFLKKKELEK</sequence>
<keyword evidence="4" id="KW-0472">Membrane</keyword>
<evidence type="ECO:0000256" key="3">
    <source>
        <dbReference type="ARBA" id="ARBA00022729"/>
    </source>
</evidence>
<evidence type="ECO:0000313" key="8">
    <source>
        <dbReference type="Proteomes" id="UP000284731"/>
    </source>
</evidence>
<keyword evidence="4" id="KW-0812">Transmembrane</keyword>
<dbReference type="InterPro" id="IPR041033">
    <property type="entry name" value="SpaA_PFL_dom_1"/>
</dbReference>
<feature type="signal peptide" evidence="5">
    <location>
        <begin position="1"/>
        <end position="39"/>
    </location>
</feature>
<keyword evidence="2" id="KW-0964">Secreted</keyword>
<evidence type="ECO:0000256" key="1">
    <source>
        <dbReference type="ARBA" id="ARBA00007257"/>
    </source>
</evidence>
<dbReference type="RefSeq" id="WP_118764258.1">
    <property type="nucleotide sequence ID" value="NZ_CABJCF010000001.1"/>
</dbReference>